<dbReference type="ESTHER" id="9bact-a0ejl0">
    <property type="family name" value="Monoglyceridelipase_lysophospholip"/>
</dbReference>
<name>A0EJL0_9BACT</name>
<dbReference type="InterPro" id="IPR029058">
    <property type="entry name" value="AB_hydrolase_fold"/>
</dbReference>
<dbReference type="AlphaFoldDB" id="A0EJL0"/>
<proteinExistence type="predicted"/>
<dbReference type="InterPro" id="IPR022742">
    <property type="entry name" value="Hydrolase_4"/>
</dbReference>
<evidence type="ECO:0000259" key="1">
    <source>
        <dbReference type="Pfam" id="PF12146"/>
    </source>
</evidence>
<dbReference type="PANTHER" id="PTHR11614">
    <property type="entry name" value="PHOSPHOLIPASE-RELATED"/>
    <property type="match status" value="1"/>
</dbReference>
<reference evidence="2" key="1">
    <citation type="journal article" date="2009" name="Appl. Microbiol. Biotechnol.">
        <title>Cloning and characterization of a new cold-active lipase from a deep-sea sediment metagenome.</title>
        <authorList>
            <person name="Jeon J.H."/>
            <person name="Kim J.T."/>
            <person name="Kim Y.J."/>
            <person name="Kim H.K."/>
            <person name="Lee H.S."/>
            <person name="Kang S.G."/>
            <person name="Kim S.J."/>
            <person name="Lee J.H."/>
        </authorList>
    </citation>
    <scope>NUCLEOTIDE SEQUENCE</scope>
</reference>
<organism evidence="2">
    <name type="scientific">uncultured bacterium pES01019D12</name>
    <dbReference type="NCBI Taxonomy" id="355333"/>
    <lineage>
        <taxon>Bacteria</taxon>
        <taxon>environmental samples</taxon>
    </lineage>
</organism>
<evidence type="ECO:0000313" key="2">
    <source>
        <dbReference type="EMBL" id="ABB79946.1"/>
    </source>
</evidence>
<feature type="domain" description="Serine aminopeptidase S33" evidence="1">
    <location>
        <begin position="2"/>
        <end position="232"/>
    </location>
</feature>
<dbReference type="EMBL" id="DQ229155">
    <property type="protein sequence ID" value="ABB79946.1"/>
    <property type="molecule type" value="Genomic_DNA"/>
</dbReference>
<dbReference type="Pfam" id="PF12146">
    <property type="entry name" value="Hydrolase_4"/>
    <property type="match status" value="1"/>
</dbReference>
<accession>A0EJL0</accession>
<dbReference type="SUPFAM" id="SSF53474">
    <property type="entry name" value="alpha/beta-Hydrolases"/>
    <property type="match status" value="1"/>
</dbReference>
<protein>
    <submittedName>
        <fullName evidence="2">Lysophospholipase</fullName>
    </submittedName>
</protein>
<sequence>MLVLAHGFSEHSGRYQYFAERLCAAGIAVIALDHRGHGKSPGRRGHINAMADYRGDIGAVINLAEIKWPGIPRVIFGHSMGSLIVLDYVLHHPRGLAGVITSGAGLEPAGIATPLTILAARTLSRIWPTFALPVKVKAADLTRDQQEIDCYNNDPMVHSNGTARWGSEMLKAIEWIKQRSGDLDLPILMMHGTSDNLNLASGSQNFIAGVSFPDKSLYLYPDCLHELHNDLEKEKVLTDLTDWILNHV</sequence>
<dbReference type="InterPro" id="IPR051044">
    <property type="entry name" value="MAG_DAG_Lipase"/>
</dbReference>
<dbReference type="Gene3D" id="3.40.50.1820">
    <property type="entry name" value="alpha/beta hydrolase"/>
    <property type="match status" value="1"/>
</dbReference>